<dbReference type="AlphaFoldDB" id="A0A2P2QR22"/>
<dbReference type="EMBL" id="GGEC01088840">
    <property type="protein sequence ID" value="MBX69324.1"/>
    <property type="molecule type" value="Transcribed_RNA"/>
</dbReference>
<name>A0A2P2QR22_RHIMU</name>
<proteinExistence type="predicted"/>
<reference evidence="1" key="1">
    <citation type="submission" date="2018-02" db="EMBL/GenBank/DDBJ databases">
        <title>Rhizophora mucronata_Transcriptome.</title>
        <authorList>
            <person name="Meera S.P."/>
            <person name="Sreeshan A."/>
            <person name="Augustine A."/>
        </authorList>
    </citation>
    <scope>NUCLEOTIDE SEQUENCE</scope>
    <source>
        <tissue evidence="1">Leaf</tissue>
    </source>
</reference>
<accession>A0A2P2QR22</accession>
<evidence type="ECO:0000313" key="1">
    <source>
        <dbReference type="EMBL" id="MBX69324.1"/>
    </source>
</evidence>
<organism evidence="1">
    <name type="scientific">Rhizophora mucronata</name>
    <name type="common">Asiatic mangrove</name>
    <dbReference type="NCBI Taxonomy" id="61149"/>
    <lineage>
        <taxon>Eukaryota</taxon>
        <taxon>Viridiplantae</taxon>
        <taxon>Streptophyta</taxon>
        <taxon>Embryophyta</taxon>
        <taxon>Tracheophyta</taxon>
        <taxon>Spermatophyta</taxon>
        <taxon>Magnoliopsida</taxon>
        <taxon>eudicotyledons</taxon>
        <taxon>Gunneridae</taxon>
        <taxon>Pentapetalae</taxon>
        <taxon>rosids</taxon>
        <taxon>fabids</taxon>
        <taxon>Malpighiales</taxon>
        <taxon>Rhizophoraceae</taxon>
        <taxon>Rhizophora</taxon>
    </lineage>
</organism>
<protein>
    <submittedName>
        <fullName evidence="1">Uncharacterized protein</fullName>
    </submittedName>
</protein>
<sequence>MIKLQLRMHEEQYHYHAPKYLIYFFLDLWQSTVNCLLL</sequence>